<evidence type="ECO:0000256" key="1">
    <source>
        <dbReference type="SAM" id="SignalP"/>
    </source>
</evidence>
<evidence type="ECO:0000313" key="3">
    <source>
        <dbReference type="Proteomes" id="UP000658278"/>
    </source>
</evidence>
<dbReference type="EMBL" id="JAENII010000007">
    <property type="protein sequence ID" value="MBK1827541.1"/>
    <property type="molecule type" value="Genomic_DNA"/>
</dbReference>
<protein>
    <recommendedName>
        <fullName evidence="4">PEP-CTERM sorting domain-containing protein</fullName>
    </recommendedName>
</protein>
<dbReference type="AlphaFoldDB" id="A0A934RFE4"/>
<sequence>MSRSVWAITIAATCVSHAAIIVGDAAILAPDDNNPYPQYLSPPENFESIFLQSQPGARTFILTTTGGNLAYDVRLDFLSNSATFSGLAIAEPYSLMRVPQGTLLDAAFFLGNRNSGIDLEAAPLNLSDVTSSRIFLGFAADRDNSYFLNPGTPLFDDGDKFGWAELALIGSELVVINSATSTDGPIIVGIPEPACSLLAVSGLAMITALRKRH</sequence>
<accession>A0A934RFE4</accession>
<dbReference type="Proteomes" id="UP000658278">
    <property type="component" value="Unassembled WGS sequence"/>
</dbReference>
<proteinExistence type="predicted"/>
<reference evidence="2" key="1">
    <citation type="submission" date="2021-01" db="EMBL/GenBank/DDBJ databases">
        <title>Modified the classification status of verrucomicrobia.</title>
        <authorList>
            <person name="Feng X."/>
        </authorList>
    </citation>
    <scope>NUCLEOTIDE SEQUENCE</scope>
    <source>
        <strain evidence="2">KCTC 22201</strain>
    </source>
</reference>
<feature type="chain" id="PRO_5037473657" description="PEP-CTERM sorting domain-containing protein" evidence="1">
    <location>
        <begin position="19"/>
        <end position="213"/>
    </location>
</feature>
<keyword evidence="3" id="KW-1185">Reference proteome</keyword>
<evidence type="ECO:0000313" key="2">
    <source>
        <dbReference type="EMBL" id="MBK1827541.1"/>
    </source>
</evidence>
<dbReference type="RefSeq" id="WP_200279083.1">
    <property type="nucleotide sequence ID" value="NZ_JAENII010000007.1"/>
</dbReference>
<keyword evidence="1" id="KW-0732">Signal</keyword>
<feature type="signal peptide" evidence="1">
    <location>
        <begin position="1"/>
        <end position="18"/>
    </location>
</feature>
<comment type="caution">
    <text evidence="2">The sequence shown here is derived from an EMBL/GenBank/DDBJ whole genome shotgun (WGS) entry which is preliminary data.</text>
</comment>
<gene>
    <name evidence="2" type="ORF">JIN81_10965</name>
</gene>
<name>A0A934RFE4_9BACT</name>
<organism evidence="2 3">
    <name type="scientific">Haloferula rosea</name>
    <dbReference type="NCBI Taxonomy" id="490093"/>
    <lineage>
        <taxon>Bacteria</taxon>
        <taxon>Pseudomonadati</taxon>
        <taxon>Verrucomicrobiota</taxon>
        <taxon>Verrucomicrobiia</taxon>
        <taxon>Verrucomicrobiales</taxon>
        <taxon>Verrucomicrobiaceae</taxon>
        <taxon>Haloferula</taxon>
    </lineage>
</organism>
<evidence type="ECO:0008006" key="4">
    <source>
        <dbReference type="Google" id="ProtNLM"/>
    </source>
</evidence>